<sequence length="247" mass="27927">MTFGEKIQKLRKEAGLSQEELSYQLGVSRQAVSKWERDNGYPETEKIVRISKLFQVSLDYLLNDEDAEKPEMRPDENGLYVSREMADGFLAYQKRKMLKIGVAVGLLVGSLSLSFWNAEISMLLFMIIVIAGIILLLSVKLADNPYRRLWKENLSFDKTVKSELASAYSDKKKAAHILNLTGAALIAIGFFLFPMIVSAEMYVLDNIIFACGMILAGAGTFLCVYVSGIVRAYRLLIMNEEYHEKRK</sequence>
<dbReference type="Gene3D" id="1.10.260.40">
    <property type="entry name" value="lambda repressor-like DNA-binding domains"/>
    <property type="match status" value="1"/>
</dbReference>
<dbReference type="Pfam" id="PF01381">
    <property type="entry name" value="HTH_3"/>
    <property type="match status" value="1"/>
</dbReference>
<dbReference type="PANTHER" id="PTHR46558:SF13">
    <property type="entry name" value="HTH-TYPE TRANSCRIPTIONAL REGULATOR IMMR"/>
    <property type="match status" value="1"/>
</dbReference>
<dbReference type="InterPro" id="IPR010982">
    <property type="entry name" value="Lambda_DNA-bd_dom_sf"/>
</dbReference>
<dbReference type="EMBL" id="DXBR01000036">
    <property type="protein sequence ID" value="HIZ38942.1"/>
    <property type="molecule type" value="Genomic_DNA"/>
</dbReference>
<reference evidence="4" key="2">
    <citation type="submission" date="2021-04" db="EMBL/GenBank/DDBJ databases">
        <authorList>
            <person name="Gilroy R."/>
        </authorList>
    </citation>
    <scope>NUCLEOTIDE SEQUENCE</scope>
    <source>
        <strain evidence="4">CHK179-28034</strain>
    </source>
</reference>
<dbReference type="AlphaFoldDB" id="A0A9D2EKJ6"/>
<name>A0A9D2EKJ6_9FIRM</name>
<protein>
    <submittedName>
        <fullName evidence="4">Helix-turn-helix domain-containing protein</fullName>
    </submittedName>
</protein>
<proteinExistence type="predicted"/>
<dbReference type="SMART" id="SM00530">
    <property type="entry name" value="HTH_XRE"/>
    <property type="match status" value="1"/>
</dbReference>
<evidence type="ECO:0000259" key="3">
    <source>
        <dbReference type="PROSITE" id="PS50943"/>
    </source>
</evidence>
<keyword evidence="2" id="KW-1133">Transmembrane helix</keyword>
<dbReference type="PROSITE" id="PS50943">
    <property type="entry name" value="HTH_CROC1"/>
    <property type="match status" value="1"/>
</dbReference>
<feature type="domain" description="HTH cro/C1-type" evidence="3">
    <location>
        <begin position="7"/>
        <end position="61"/>
    </location>
</feature>
<reference evidence="4" key="1">
    <citation type="journal article" date="2021" name="PeerJ">
        <title>Extensive microbial diversity within the chicken gut microbiome revealed by metagenomics and culture.</title>
        <authorList>
            <person name="Gilroy R."/>
            <person name="Ravi A."/>
            <person name="Getino M."/>
            <person name="Pursley I."/>
            <person name="Horton D.L."/>
            <person name="Alikhan N.F."/>
            <person name="Baker D."/>
            <person name="Gharbi K."/>
            <person name="Hall N."/>
            <person name="Watson M."/>
            <person name="Adriaenssens E.M."/>
            <person name="Foster-Nyarko E."/>
            <person name="Jarju S."/>
            <person name="Secka A."/>
            <person name="Antonio M."/>
            <person name="Oren A."/>
            <person name="Chaudhuri R.R."/>
            <person name="La Ragione R."/>
            <person name="Hildebrand F."/>
            <person name="Pallen M.J."/>
        </authorList>
    </citation>
    <scope>NUCLEOTIDE SEQUENCE</scope>
    <source>
        <strain evidence="4">CHK179-28034</strain>
    </source>
</reference>
<keyword evidence="2" id="KW-0812">Transmembrane</keyword>
<evidence type="ECO:0000256" key="2">
    <source>
        <dbReference type="SAM" id="Phobius"/>
    </source>
</evidence>
<evidence type="ECO:0000313" key="5">
    <source>
        <dbReference type="Proteomes" id="UP000824049"/>
    </source>
</evidence>
<feature type="transmembrane region" description="Helical" evidence="2">
    <location>
        <begin position="207"/>
        <end position="230"/>
    </location>
</feature>
<accession>A0A9D2EKJ6</accession>
<keyword evidence="2" id="KW-0472">Membrane</keyword>
<dbReference type="GO" id="GO:0003677">
    <property type="term" value="F:DNA binding"/>
    <property type="evidence" value="ECO:0007669"/>
    <property type="project" value="UniProtKB-KW"/>
</dbReference>
<evidence type="ECO:0000313" key="4">
    <source>
        <dbReference type="EMBL" id="HIZ38942.1"/>
    </source>
</evidence>
<gene>
    <name evidence="4" type="ORF">H9968_03300</name>
</gene>
<evidence type="ECO:0000256" key="1">
    <source>
        <dbReference type="ARBA" id="ARBA00023125"/>
    </source>
</evidence>
<feature type="transmembrane region" description="Helical" evidence="2">
    <location>
        <begin position="97"/>
        <end position="116"/>
    </location>
</feature>
<dbReference type="CDD" id="cd00093">
    <property type="entry name" value="HTH_XRE"/>
    <property type="match status" value="1"/>
</dbReference>
<dbReference type="SUPFAM" id="SSF47413">
    <property type="entry name" value="lambda repressor-like DNA-binding domains"/>
    <property type="match status" value="1"/>
</dbReference>
<organism evidence="4 5">
    <name type="scientific">Candidatus Anaerobutyricum stercoris</name>
    <dbReference type="NCBI Taxonomy" id="2838457"/>
    <lineage>
        <taxon>Bacteria</taxon>
        <taxon>Bacillati</taxon>
        <taxon>Bacillota</taxon>
        <taxon>Clostridia</taxon>
        <taxon>Lachnospirales</taxon>
        <taxon>Lachnospiraceae</taxon>
        <taxon>Anaerobutyricum</taxon>
    </lineage>
</organism>
<feature type="transmembrane region" description="Helical" evidence="2">
    <location>
        <begin position="122"/>
        <end position="142"/>
    </location>
</feature>
<dbReference type="InterPro" id="IPR001387">
    <property type="entry name" value="Cro/C1-type_HTH"/>
</dbReference>
<dbReference type="PANTHER" id="PTHR46558">
    <property type="entry name" value="TRACRIPTIONAL REGULATORY PROTEIN-RELATED-RELATED"/>
    <property type="match status" value="1"/>
</dbReference>
<keyword evidence="1" id="KW-0238">DNA-binding</keyword>
<comment type="caution">
    <text evidence="4">The sequence shown here is derived from an EMBL/GenBank/DDBJ whole genome shotgun (WGS) entry which is preliminary data.</text>
</comment>
<feature type="transmembrane region" description="Helical" evidence="2">
    <location>
        <begin position="177"/>
        <end position="195"/>
    </location>
</feature>
<dbReference type="Proteomes" id="UP000824049">
    <property type="component" value="Unassembled WGS sequence"/>
</dbReference>